<protein>
    <submittedName>
        <fullName evidence="3">Universal stress protein UspA</fullName>
    </submittedName>
</protein>
<dbReference type="SUPFAM" id="SSF52402">
    <property type="entry name" value="Adenine nucleotide alpha hydrolases-like"/>
    <property type="match status" value="1"/>
</dbReference>
<evidence type="ECO:0000259" key="2">
    <source>
        <dbReference type="Pfam" id="PF00582"/>
    </source>
</evidence>
<dbReference type="PRINTS" id="PR01438">
    <property type="entry name" value="UNVRSLSTRESS"/>
</dbReference>
<name>A0A0C6FIF2_9HYPH</name>
<dbReference type="STRING" id="270351.Maq22A_c27140"/>
<sequence>MSMPPPSPLAALRDVLIGTVVEDEHDPVSPAIGYGLSLAEAASAHVTIQSSSWCLFGTDSWLGGASDDGLTVIDRRLDALARAYAETAAGAAAQAGLVCTRDTPRLPYPEVVHRLAAEARLHDLTVLDLDPRGGILSLETIEAALMTSGRPVLAVPRTHPAFGGRRILLAWDGSLQAARAASEAMPFLRAAQAVEIVSVGDADDLLATVPGAEFARRLARHGVAVAVSDLPVAGSIADTLRGHAGLFRADLMVMGAYRHSRVREFVFGGVTRSLLMDAPVPLFLAH</sequence>
<dbReference type="InterPro" id="IPR006016">
    <property type="entry name" value="UspA"/>
</dbReference>
<dbReference type="CDD" id="cd00293">
    <property type="entry name" value="USP-like"/>
    <property type="match status" value="1"/>
</dbReference>
<dbReference type="Pfam" id="PF00582">
    <property type="entry name" value="Usp"/>
    <property type="match status" value="1"/>
</dbReference>
<dbReference type="RefSeq" id="WP_060849040.1">
    <property type="nucleotide sequence ID" value="NZ_AP014704.1"/>
</dbReference>
<proteinExistence type="inferred from homology"/>
<dbReference type="Proteomes" id="UP000061432">
    <property type="component" value="Chromosome"/>
</dbReference>
<reference evidence="3 4" key="1">
    <citation type="journal article" date="2015" name="Genome Announc.">
        <title>Complete Genome Sequence of Methylobacterium aquaticum Strain 22A, Isolated from Racomitrium japonicum Moss.</title>
        <authorList>
            <person name="Tani A."/>
            <person name="Ogura Y."/>
            <person name="Hayashi T."/>
            <person name="Kimbara K."/>
        </authorList>
    </citation>
    <scope>NUCLEOTIDE SEQUENCE [LARGE SCALE GENOMIC DNA]</scope>
    <source>
        <strain evidence="3 4">MA-22A</strain>
    </source>
</reference>
<accession>A0A0C6FIF2</accession>
<dbReference type="KEGG" id="maqu:Maq22A_c27140"/>
<gene>
    <name evidence="3" type="primary">uspA</name>
    <name evidence="3" type="ORF">Maq22A_c27140</name>
</gene>
<evidence type="ECO:0000256" key="1">
    <source>
        <dbReference type="ARBA" id="ARBA00008791"/>
    </source>
</evidence>
<feature type="domain" description="UspA" evidence="2">
    <location>
        <begin position="165"/>
        <end position="284"/>
    </location>
</feature>
<evidence type="ECO:0000313" key="4">
    <source>
        <dbReference type="Proteomes" id="UP000061432"/>
    </source>
</evidence>
<dbReference type="OrthoDB" id="9804721at2"/>
<evidence type="ECO:0000313" key="3">
    <source>
        <dbReference type="EMBL" id="BAQ48278.1"/>
    </source>
</evidence>
<dbReference type="Gene3D" id="3.40.50.12370">
    <property type="match status" value="1"/>
</dbReference>
<dbReference type="PATRIC" id="fig|270351.10.peg.5205"/>
<dbReference type="AlphaFoldDB" id="A0A0C6FIF2"/>
<reference evidence="4" key="2">
    <citation type="submission" date="2015-01" db="EMBL/GenBank/DDBJ databases">
        <title>Complete genome sequence of Methylobacterium aquaticum strain 22A.</title>
        <authorList>
            <person name="Tani A."/>
            <person name="Ogura Y."/>
            <person name="Hayashi T."/>
        </authorList>
    </citation>
    <scope>NUCLEOTIDE SEQUENCE [LARGE SCALE GENOMIC DNA]</scope>
    <source>
        <strain evidence="4">MA-22A</strain>
    </source>
</reference>
<comment type="similarity">
    <text evidence="1">Belongs to the universal stress protein A family.</text>
</comment>
<dbReference type="InterPro" id="IPR006015">
    <property type="entry name" value="Universal_stress_UspA"/>
</dbReference>
<organism evidence="3 4">
    <name type="scientific">Methylobacterium aquaticum</name>
    <dbReference type="NCBI Taxonomy" id="270351"/>
    <lineage>
        <taxon>Bacteria</taxon>
        <taxon>Pseudomonadati</taxon>
        <taxon>Pseudomonadota</taxon>
        <taxon>Alphaproteobacteria</taxon>
        <taxon>Hyphomicrobiales</taxon>
        <taxon>Methylobacteriaceae</taxon>
        <taxon>Methylobacterium</taxon>
    </lineage>
</organism>
<dbReference type="EMBL" id="AP014704">
    <property type="protein sequence ID" value="BAQ48278.1"/>
    <property type="molecule type" value="Genomic_DNA"/>
</dbReference>